<protein>
    <submittedName>
        <fullName evidence="1">Uncharacterized protein</fullName>
    </submittedName>
</protein>
<name>A0A8S2WHY2_9BILA</name>
<dbReference type="EMBL" id="CAJOBA010081801">
    <property type="protein sequence ID" value="CAF4445212.1"/>
    <property type="molecule type" value="Genomic_DNA"/>
</dbReference>
<dbReference type="Proteomes" id="UP000682733">
    <property type="component" value="Unassembled WGS sequence"/>
</dbReference>
<feature type="non-terminal residue" evidence="1">
    <location>
        <position position="1"/>
    </location>
</feature>
<dbReference type="AlphaFoldDB" id="A0A8S2WHY2"/>
<organism evidence="1 2">
    <name type="scientific">Didymodactylos carnosus</name>
    <dbReference type="NCBI Taxonomy" id="1234261"/>
    <lineage>
        <taxon>Eukaryota</taxon>
        <taxon>Metazoa</taxon>
        <taxon>Spiralia</taxon>
        <taxon>Gnathifera</taxon>
        <taxon>Rotifera</taxon>
        <taxon>Eurotatoria</taxon>
        <taxon>Bdelloidea</taxon>
        <taxon>Philodinida</taxon>
        <taxon>Philodinidae</taxon>
        <taxon>Didymodactylos</taxon>
    </lineage>
</organism>
<sequence length="249" mass="27295">CPALIEYRRVLMGHLIDKHLLPNQCHVPRTFRARVNQLLPQNEPIQGSFLTFKTQKEEQISQSNEVQAPMPSTRTFSSVVKQAPFAPALFANRSVDPSRNSFVDFAYISKQLQDIAHNSRSALANLAKDIQTISVSVQTNQIQIDQIAQVLSTIVVPTICQLSSTIAKAITNPTPLTETDLSCLTNARHSLSDAISKLNSYFVNLSNVVSPVAQLCSRNGSLLSKPILCSPSTCRATTGSRSNNTSSWT</sequence>
<comment type="caution">
    <text evidence="1">The sequence shown here is derived from an EMBL/GenBank/DDBJ whole genome shotgun (WGS) entry which is preliminary data.</text>
</comment>
<gene>
    <name evidence="1" type="ORF">TMI583_LOCUS45572</name>
</gene>
<reference evidence="1" key="1">
    <citation type="submission" date="2021-02" db="EMBL/GenBank/DDBJ databases">
        <authorList>
            <person name="Nowell W R."/>
        </authorList>
    </citation>
    <scope>NUCLEOTIDE SEQUENCE</scope>
</reference>
<evidence type="ECO:0000313" key="1">
    <source>
        <dbReference type="EMBL" id="CAF4445212.1"/>
    </source>
</evidence>
<proteinExistence type="predicted"/>
<accession>A0A8S2WHY2</accession>
<evidence type="ECO:0000313" key="2">
    <source>
        <dbReference type="Proteomes" id="UP000682733"/>
    </source>
</evidence>